<evidence type="ECO:0000256" key="1">
    <source>
        <dbReference type="ARBA" id="ARBA00010641"/>
    </source>
</evidence>
<keyword evidence="5" id="KW-0804">Transcription</keyword>
<evidence type="ECO:0000259" key="8">
    <source>
        <dbReference type="Pfam" id="PF04545"/>
    </source>
</evidence>
<evidence type="ECO:0000313" key="10">
    <source>
        <dbReference type="Proteomes" id="UP000649345"/>
    </source>
</evidence>
<evidence type="ECO:0000256" key="5">
    <source>
        <dbReference type="ARBA" id="ARBA00023163"/>
    </source>
</evidence>
<comment type="similarity">
    <text evidence="1">Belongs to the sigma-70 factor family. ECF subfamily.</text>
</comment>
<keyword evidence="4" id="KW-0238">DNA-binding</keyword>
<dbReference type="CDD" id="cd06171">
    <property type="entry name" value="Sigma70_r4"/>
    <property type="match status" value="1"/>
</dbReference>
<organism evidence="9 10">
    <name type="scientific">Anaerosacchariphilus hominis</name>
    <dbReference type="NCBI Taxonomy" id="2763017"/>
    <lineage>
        <taxon>Bacteria</taxon>
        <taxon>Bacillati</taxon>
        <taxon>Bacillota</taxon>
        <taxon>Clostridia</taxon>
        <taxon>Lachnospirales</taxon>
        <taxon>Lachnospiraceae</taxon>
        <taxon>Anaerosacchariphilus</taxon>
    </lineage>
</organism>
<dbReference type="Gene3D" id="1.10.1740.10">
    <property type="match status" value="1"/>
</dbReference>
<dbReference type="SUPFAM" id="SSF88659">
    <property type="entry name" value="Sigma3 and sigma4 domains of RNA polymerase sigma factors"/>
    <property type="match status" value="1"/>
</dbReference>
<dbReference type="Gene3D" id="1.10.10.10">
    <property type="entry name" value="Winged helix-like DNA-binding domain superfamily/Winged helix DNA-binding domain"/>
    <property type="match status" value="1"/>
</dbReference>
<dbReference type="InterPro" id="IPR007630">
    <property type="entry name" value="RNA_pol_sigma70_r4"/>
</dbReference>
<evidence type="ECO:0000259" key="7">
    <source>
        <dbReference type="Pfam" id="PF04542"/>
    </source>
</evidence>
<dbReference type="InterPro" id="IPR039425">
    <property type="entry name" value="RNA_pol_sigma-70-like"/>
</dbReference>
<name>A0A923RLM3_9FIRM</name>
<accession>A0A923RLM3</accession>
<evidence type="ECO:0000256" key="4">
    <source>
        <dbReference type="ARBA" id="ARBA00023125"/>
    </source>
</evidence>
<dbReference type="SUPFAM" id="SSF88946">
    <property type="entry name" value="Sigma2 domain of RNA polymerase sigma factors"/>
    <property type="match status" value="1"/>
</dbReference>
<dbReference type="EMBL" id="JACOOR010000001">
    <property type="protein sequence ID" value="MBC5658496.1"/>
    <property type="molecule type" value="Genomic_DNA"/>
</dbReference>
<proteinExistence type="inferred from homology"/>
<feature type="transmembrane region" description="Helical" evidence="6">
    <location>
        <begin position="166"/>
        <end position="187"/>
    </location>
</feature>
<gene>
    <name evidence="9" type="ORF">H8S44_01680</name>
</gene>
<keyword evidence="6" id="KW-0812">Transmembrane</keyword>
<keyword evidence="6" id="KW-1133">Transmembrane helix</keyword>
<evidence type="ECO:0000256" key="6">
    <source>
        <dbReference type="SAM" id="Phobius"/>
    </source>
</evidence>
<keyword evidence="10" id="KW-1185">Reference proteome</keyword>
<dbReference type="Pfam" id="PF04545">
    <property type="entry name" value="Sigma70_r4"/>
    <property type="match status" value="1"/>
</dbReference>
<dbReference type="AlphaFoldDB" id="A0A923RLM3"/>
<dbReference type="PANTHER" id="PTHR43133:SF8">
    <property type="entry name" value="RNA POLYMERASE SIGMA FACTOR HI_1459-RELATED"/>
    <property type="match status" value="1"/>
</dbReference>
<dbReference type="PANTHER" id="PTHR43133">
    <property type="entry name" value="RNA POLYMERASE ECF-TYPE SIGMA FACTO"/>
    <property type="match status" value="1"/>
</dbReference>
<comment type="caution">
    <text evidence="9">The sequence shown here is derived from an EMBL/GenBank/DDBJ whole genome shotgun (WGS) entry which is preliminary data.</text>
</comment>
<dbReference type="InterPro" id="IPR013324">
    <property type="entry name" value="RNA_pol_sigma_r3/r4-like"/>
</dbReference>
<dbReference type="GO" id="GO:0006352">
    <property type="term" value="P:DNA-templated transcription initiation"/>
    <property type="evidence" value="ECO:0007669"/>
    <property type="project" value="InterPro"/>
</dbReference>
<reference evidence="9" key="1">
    <citation type="submission" date="2020-08" db="EMBL/GenBank/DDBJ databases">
        <title>Genome public.</title>
        <authorList>
            <person name="Liu C."/>
            <person name="Sun Q."/>
        </authorList>
    </citation>
    <scope>NUCLEOTIDE SEQUENCE</scope>
    <source>
        <strain evidence="9">NSJ-68</strain>
    </source>
</reference>
<keyword evidence="6" id="KW-0472">Membrane</keyword>
<dbReference type="InterPro" id="IPR036388">
    <property type="entry name" value="WH-like_DNA-bd_sf"/>
</dbReference>
<dbReference type="GO" id="GO:0016987">
    <property type="term" value="F:sigma factor activity"/>
    <property type="evidence" value="ECO:0007669"/>
    <property type="project" value="UniProtKB-KW"/>
</dbReference>
<evidence type="ECO:0000256" key="2">
    <source>
        <dbReference type="ARBA" id="ARBA00023015"/>
    </source>
</evidence>
<dbReference type="InterPro" id="IPR014284">
    <property type="entry name" value="RNA_pol_sigma-70_dom"/>
</dbReference>
<dbReference type="GO" id="GO:0003677">
    <property type="term" value="F:DNA binding"/>
    <property type="evidence" value="ECO:0007669"/>
    <property type="project" value="UniProtKB-KW"/>
</dbReference>
<keyword evidence="2" id="KW-0805">Transcription regulation</keyword>
<evidence type="ECO:0000256" key="3">
    <source>
        <dbReference type="ARBA" id="ARBA00023082"/>
    </source>
</evidence>
<dbReference type="Pfam" id="PF04542">
    <property type="entry name" value="Sigma70_r2"/>
    <property type="match status" value="1"/>
</dbReference>
<evidence type="ECO:0000313" key="9">
    <source>
        <dbReference type="EMBL" id="MBC5658496.1"/>
    </source>
</evidence>
<keyword evidence="3" id="KW-0731">Sigma factor</keyword>
<feature type="domain" description="RNA polymerase sigma-70 region 4" evidence="8">
    <location>
        <begin position="119"/>
        <end position="167"/>
    </location>
</feature>
<dbReference type="Proteomes" id="UP000649345">
    <property type="component" value="Unassembled WGS sequence"/>
</dbReference>
<protein>
    <submittedName>
        <fullName evidence="9">Sigma-70 family RNA polymerase sigma factor</fullName>
    </submittedName>
</protein>
<dbReference type="RefSeq" id="WP_186872792.1">
    <property type="nucleotide sequence ID" value="NZ_JACOOR010000001.1"/>
</dbReference>
<dbReference type="InterPro" id="IPR007627">
    <property type="entry name" value="RNA_pol_sigma70_r2"/>
</dbReference>
<dbReference type="NCBIfam" id="TIGR02937">
    <property type="entry name" value="sigma70-ECF"/>
    <property type="match status" value="1"/>
</dbReference>
<dbReference type="InterPro" id="IPR013325">
    <property type="entry name" value="RNA_pol_sigma_r2"/>
</dbReference>
<feature type="domain" description="RNA polymerase sigma-70 region 2" evidence="7">
    <location>
        <begin position="21"/>
        <end position="88"/>
    </location>
</feature>
<sequence length="578" mass="66247">MTDKKLLHLLEQNPEEGMGILMEHYMGLLWSACRLYLTNPEDIRECVQETFADFYGNRERFRVEKGTVKAYLYVIVKRKAIRMAARNGKQSAVPMEMLEEAIADSGEDAILNREALEQALSQLKEQDSRMIRMQYYDGMTCREIAEAMELPLETVKKRQQRSLKKLRLALIALVLLGLLGACAAAVYRFRFNPVTGIRDSSEEIYMGTGLPLEVETEYGKITVEYAIWQEKRLYVKMTVVHPEEDHWSSVVHENIWVESEEGTRLDGSGSSGQDPEKGMLLLDWDFTFYKPQEQFLLHLFDQTVTLQMTALTEYDSLDAIGQPVTHKGRTLVVNGNWKDENTLQLNAWSYGKELWKICGLGHYPILPEEREKEDYVLWLRDGLDGSGSFTAEVSAQQGRPYQLRIPAVSLKAELGTEGPLFEVPIPAENGPEAVEIPFEVGEDRYHIVKVERKATEVEMEDGSIRYGTQVLLYVEPVALEKNTKLFSISASWGRMNTGTSYSLNRESGELEADGETAPVFSAEGSTWPPAMYYEGEYAEYRQELMLYYGPDETIPEKTWVRVDRIIKNWEQEYRCTIR</sequence>